<dbReference type="AlphaFoldDB" id="A0A317WR32"/>
<evidence type="ECO:0000313" key="3">
    <source>
        <dbReference type="EMBL" id="PWY87732.1"/>
    </source>
</evidence>
<comment type="caution">
    <text evidence="3">The sequence shown here is derived from an EMBL/GenBank/DDBJ whole genome shotgun (WGS) entry which is preliminary data.</text>
</comment>
<keyword evidence="2" id="KW-0472">Membrane</keyword>
<sequence>MACISGSGALVSSVCFFFFFSLFFVFKYVNWRDGEGYTTKERSTHFHTSAVDYLVCTYFGPLVASPHTREHGRNPGPGQGLDPDPRKLLRARSRRILRPLAHSHLGVRECPSRPGPFKAQALTHWDGTGSDTTLTLTLTLTVLTVLTVTLTDWHLLTHLSTTHLILHPPTTNPEPQPSPSHPIPSLTCVTTPPS</sequence>
<reference evidence="3 4" key="1">
    <citation type="submission" date="2016-12" db="EMBL/GenBank/DDBJ databases">
        <title>The genomes of Aspergillus section Nigri reveals drivers in fungal speciation.</title>
        <authorList>
            <consortium name="DOE Joint Genome Institute"/>
            <person name="Vesth T.C."/>
            <person name="Nybo J."/>
            <person name="Theobald S."/>
            <person name="Brandl J."/>
            <person name="Frisvad J.C."/>
            <person name="Nielsen K.F."/>
            <person name="Lyhne E.K."/>
            <person name="Kogle M.E."/>
            <person name="Kuo A."/>
            <person name="Riley R."/>
            <person name="Clum A."/>
            <person name="Nolan M."/>
            <person name="Lipzen A."/>
            <person name="Salamov A."/>
            <person name="Henrissat B."/>
            <person name="Wiebenga A."/>
            <person name="De Vries R.P."/>
            <person name="Grigoriev I.V."/>
            <person name="Mortensen U.H."/>
            <person name="Andersen M.R."/>
            <person name="Baker S.E."/>
        </authorList>
    </citation>
    <scope>NUCLEOTIDE SEQUENCE [LARGE SCALE GENOMIC DNA]</scope>
    <source>
        <strain evidence="3 4">CBS 117.55</strain>
    </source>
</reference>
<dbReference type="EMBL" id="MSFL01000006">
    <property type="protein sequence ID" value="PWY87732.1"/>
    <property type="molecule type" value="Genomic_DNA"/>
</dbReference>
<dbReference type="VEuPathDB" id="FungiDB:BO70DRAFT_201754"/>
<proteinExistence type="predicted"/>
<dbReference type="GeneID" id="37060835"/>
<evidence type="ECO:0000313" key="4">
    <source>
        <dbReference type="Proteomes" id="UP000247233"/>
    </source>
</evidence>
<evidence type="ECO:0000256" key="2">
    <source>
        <dbReference type="SAM" id="Phobius"/>
    </source>
</evidence>
<keyword evidence="4" id="KW-1185">Reference proteome</keyword>
<feature type="transmembrane region" description="Helical" evidence="2">
    <location>
        <begin position="6"/>
        <end position="26"/>
    </location>
</feature>
<organism evidence="3 4">
    <name type="scientific">Aspergillus heteromorphus CBS 117.55</name>
    <dbReference type="NCBI Taxonomy" id="1448321"/>
    <lineage>
        <taxon>Eukaryota</taxon>
        <taxon>Fungi</taxon>
        <taxon>Dikarya</taxon>
        <taxon>Ascomycota</taxon>
        <taxon>Pezizomycotina</taxon>
        <taxon>Eurotiomycetes</taxon>
        <taxon>Eurotiomycetidae</taxon>
        <taxon>Eurotiales</taxon>
        <taxon>Aspergillaceae</taxon>
        <taxon>Aspergillus</taxon>
        <taxon>Aspergillus subgen. Circumdati</taxon>
    </lineage>
</organism>
<dbReference type="RefSeq" id="XP_025401615.1">
    <property type="nucleotide sequence ID" value="XM_025538598.1"/>
</dbReference>
<feature type="region of interest" description="Disordered" evidence="1">
    <location>
        <begin position="67"/>
        <end position="86"/>
    </location>
</feature>
<protein>
    <submittedName>
        <fullName evidence="3">Uncharacterized protein</fullName>
    </submittedName>
</protein>
<evidence type="ECO:0000256" key="1">
    <source>
        <dbReference type="SAM" id="MobiDB-lite"/>
    </source>
</evidence>
<keyword evidence="2" id="KW-1133">Transmembrane helix</keyword>
<dbReference type="Proteomes" id="UP000247233">
    <property type="component" value="Unassembled WGS sequence"/>
</dbReference>
<feature type="region of interest" description="Disordered" evidence="1">
    <location>
        <begin position="167"/>
        <end position="194"/>
    </location>
</feature>
<feature type="compositionally biased region" description="Pro residues" evidence="1">
    <location>
        <begin position="170"/>
        <end position="182"/>
    </location>
</feature>
<accession>A0A317WR32</accession>
<keyword evidence="2" id="KW-0812">Transmembrane</keyword>
<name>A0A317WR32_9EURO</name>
<gene>
    <name evidence="3" type="ORF">BO70DRAFT_201754</name>
</gene>